<evidence type="ECO:0000313" key="1">
    <source>
        <dbReference type="EMBL" id="VFJ65138.1"/>
    </source>
</evidence>
<dbReference type="InterPro" id="IPR036624">
    <property type="entry name" value="Hcp1-lik_sf"/>
</dbReference>
<dbReference type="Pfam" id="PF05638">
    <property type="entry name" value="T6SS_HCP"/>
    <property type="match status" value="1"/>
</dbReference>
<dbReference type="PANTHER" id="PTHR36152:SF1">
    <property type="entry name" value="UBIQUITIN-LIKE DOMAIN-CONTAINING PROTEIN"/>
    <property type="match status" value="1"/>
</dbReference>
<dbReference type="PANTHER" id="PTHR36152">
    <property type="entry name" value="CYTOPLASMIC PROTEIN-RELATED"/>
    <property type="match status" value="1"/>
</dbReference>
<sequence length="159" mass="17274">MSGDVFLKIEGVTGESQDEKHKDEIDVLGWSWGLMQTGTMHVGSGGGAGKAMVQDISITKFVDKSSPELLASITKGEHFKNATLICRKAGGSPIEYLKIEMEEVMITNLSTGGSGEATQTENITLNFRKFTYTYTPQKDDGTAEAAITKKYDIAMNKPE</sequence>
<accession>A0A450TDT8</accession>
<name>A0A450TDT8_9GAMM</name>
<dbReference type="Gene3D" id="2.30.110.20">
    <property type="entry name" value="Hcp1-like"/>
    <property type="match status" value="1"/>
</dbReference>
<evidence type="ECO:0000313" key="2">
    <source>
        <dbReference type="EMBL" id="VFJ67510.1"/>
    </source>
</evidence>
<dbReference type="AlphaFoldDB" id="A0A450TDT8"/>
<gene>
    <name evidence="2" type="ORF">BECKDK2373B_GA0170837_11941</name>
    <name evidence="1" type="ORF">BECKDK2373C_GA0170839_11265</name>
</gene>
<dbReference type="SUPFAM" id="SSF141452">
    <property type="entry name" value="Hcp1-like"/>
    <property type="match status" value="1"/>
</dbReference>
<protein>
    <submittedName>
        <fullName evidence="1">Type VI secretion system secreted protein Hcp</fullName>
    </submittedName>
</protein>
<proteinExistence type="predicted"/>
<dbReference type="EMBL" id="CAADEY010000126">
    <property type="protein sequence ID" value="VFJ65138.1"/>
    <property type="molecule type" value="Genomic_DNA"/>
</dbReference>
<dbReference type="InterPro" id="IPR053165">
    <property type="entry name" value="HSI-I_assembly_Hcp1"/>
</dbReference>
<reference evidence="1" key="1">
    <citation type="submission" date="2019-02" db="EMBL/GenBank/DDBJ databases">
        <authorList>
            <person name="Gruber-Vodicka R. H."/>
            <person name="Seah K. B. B."/>
        </authorList>
    </citation>
    <scope>NUCLEOTIDE SEQUENCE</scope>
    <source>
        <strain evidence="1">BECK_DK161</strain>
        <strain evidence="2">BECK_DK47</strain>
    </source>
</reference>
<dbReference type="NCBIfam" id="TIGR03344">
    <property type="entry name" value="VI_effect_Hcp1"/>
    <property type="match status" value="1"/>
</dbReference>
<dbReference type="EMBL" id="CAADEX010000194">
    <property type="protein sequence ID" value="VFJ67510.1"/>
    <property type="molecule type" value="Genomic_DNA"/>
</dbReference>
<dbReference type="InterPro" id="IPR008514">
    <property type="entry name" value="T6SS_Hcp"/>
</dbReference>
<organism evidence="1">
    <name type="scientific">Candidatus Kentrum sp. DK</name>
    <dbReference type="NCBI Taxonomy" id="2126562"/>
    <lineage>
        <taxon>Bacteria</taxon>
        <taxon>Pseudomonadati</taxon>
        <taxon>Pseudomonadota</taxon>
        <taxon>Gammaproteobacteria</taxon>
        <taxon>Candidatus Kentrum</taxon>
    </lineage>
</organism>